<name>A0AAN7WNL5_9SACH</name>
<gene>
    <name evidence="2" type="ORF">RI543_002895</name>
</gene>
<dbReference type="InterPro" id="IPR018712">
    <property type="entry name" value="Tle1-like_cat"/>
</dbReference>
<comment type="caution">
    <text evidence="2">The sequence shown here is derived from an EMBL/GenBank/DDBJ whole genome shotgun (WGS) entry which is preliminary data.</text>
</comment>
<protein>
    <recommendedName>
        <fullName evidence="1">T6SS Phospholipase effector Tle1-like catalytic domain-containing protein</fullName>
    </recommendedName>
</protein>
<feature type="domain" description="T6SS Phospholipase effector Tle1-like catalytic" evidence="1">
    <location>
        <begin position="3"/>
        <end position="438"/>
    </location>
</feature>
<dbReference type="AlphaFoldDB" id="A0AAN7WNL5"/>
<evidence type="ECO:0000313" key="2">
    <source>
        <dbReference type="EMBL" id="KAK5779772.1"/>
    </source>
</evidence>
<keyword evidence="3" id="KW-1185">Reference proteome</keyword>
<dbReference type="PANTHER" id="PTHR33840:SF2">
    <property type="entry name" value="TLE1 PHOSPHOLIPASE DOMAIN-CONTAINING PROTEIN"/>
    <property type="match status" value="1"/>
</dbReference>
<dbReference type="Pfam" id="PF09994">
    <property type="entry name" value="T6SS_Tle1-like_cat"/>
    <property type="match status" value="1"/>
</dbReference>
<dbReference type="SUPFAM" id="SSF53474">
    <property type="entry name" value="alpha/beta-Hydrolases"/>
    <property type="match status" value="1"/>
</dbReference>
<dbReference type="EMBL" id="JAWIZZ010000046">
    <property type="protein sequence ID" value="KAK5779772.1"/>
    <property type="molecule type" value="Genomic_DNA"/>
</dbReference>
<reference evidence="3" key="1">
    <citation type="submission" date="2023-07" db="EMBL/GenBank/DDBJ databases">
        <title>A draft genome of Kazachstania heterogenica Y-27499.</title>
        <authorList>
            <person name="Donic C."/>
            <person name="Kralova J.S."/>
            <person name="Fidel L."/>
            <person name="Ben-Dor S."/>
            <person name="Jung S."/>
        </authorList>
    </citation>
    <scope>NUCLEOTIDE SEQUENCE [LARGE SCALE GENOMIC DNA]</scope>
    <source>
        <strain evidence="3">Y27499</strain>
    </source>
</reference>
<organism evidence="2 3">
    <name type="scientific">Arxiozyma heterogenica</name>
    <dbReference type="NCBI Taxonomy" id="278026"/>
    <lineage>
        <taxon>Eukaryota</taxon>
        <taxon>Fungi</taxon>
        <taxon>Dikarya</taxon>
        <taxon>Ascomycota</taxon>
        <taxon>Saccharomycotina</taxon>
        <taxon>Saccharomycetes</taxon>
        <taxon>Saccharomycetales</taxon>
        <taxon>Saccharomycetaceae</taxon>
        <taxon>Arxiozyma</taxon>
    </lineage>
</organism>
<proteinExistence type="predicted"/>
<dbReference type="PANTHER" id="PTHR33840">
    <property type="match status" value="1"/>
</dbReference>
<evidence type="ECO:0000259" key="1">
    <source>
        <dbReference type="Pfam" id="PF09994"/>
    </source>
</evidence>
<dbReference type="Proteomes" id="UP001306508">
    <property type="component" value="Unassembled WGS sequence"/>
</dbReference>
<accession>A0AAN7WNL5</accession>
<dbReference type="InterPro" id="IPR029058">
    <property type="entry name" value="AB_hydrolase_fold"/>
</dbReference>
<evidence type="ECO:0000313" key="3">
    <source>
        <dbReference type="Proteomes" id="UP001306508"/>
    </source>
</evidence>
<sequence>MGKTIILCFDGTCENFGPDPFTNVLKIYRLLDTRSQLCYYQPGIGTSGDFDAVYTWARYLSWSRLKNVLDSMFAFCLDDHIVSAYLFLMRHYEINDQIYMFGFSRGAFIARVLTGMLERVGLLNVGLEDMVHMAWRIYENWEFAEQPIQPSYMTTLIQEFTKTFCRDYPIKIYFQGLFDSVNSVGLCRDRLFPCTQRSNIIKHVRHAVSLDERRGKFKQFCFTPNPYEPILFSKKYKPYEKEIIKSVVATPILKASLSSNEKQPLLNNEGESKINQKIRKNPLIELTLKSSKSNSSFSSLQNVNLSNVWTPITEQTVLINQINSFLSPTELLTFTSRKVVYSNKSIKGLNDKNREYNIDNENDNLGIIKVLKSQEELPSSSMNLWTMENNTSSHSTISPDLIEKWFPGDHSDVGGGGGVYSGDGQCISNLSLRWMIAEAIKHGVKFKPGSINRFAERYSSKNSLFSCLHDFLDIKNTNIMGGVNKSFNQGLMIRDINDTVNNLLENGFEEDHNCNDNYNSSQSVANCYKINTWVSLFWWILEFLPIGIRVEDEEGKWRNRYVPNLGRSRCVPEYGELHWSIIWIMKFNEDYRPKNVPRYVREVLFERLNINLLNIKTLDTLILDENDKKDELIALINDWIVRNWENIPDDLYEVIKDDPTL</sequence>